<keyword evidence="1" id="KW-1133">Transmembrane helix</keyword>
<feature type="transmembrane region" description="Helical" evidence="1">
    <location>
        <begin position="111"/>
        <end position="132"/>
    </location>
</feature>
<organism evidence="2 3">
    <name type="scientific">Microbacterium invictum</name>
    <dbReference type="NCBI Taxonomy" id="515415"/>
    <lineage>
        <taxon>Bacteria</taxon>
        <taxon>Bacillati</taxon>
        <taxon>Actinomycetota</taxon>
        <taxon>Actinomycetes</taxon>
        <taxon>Micrococcales</taxon>
        <taxon>Microbacteriaceae</taxon>
        <taxon>Microbacterium</taxon>
    </lineage>
</organism>
<reference evidence="2 3" key="1">
    <citation type="submission" date="2023-06" db="EMBL/GenBank/DDBJ databases">
        <title>Rock-solubilizing bacteria, Microbacterium invictum, promotes re-establishment of vegetation in rocky wasteland by accelerating rock bio-weathering and reshaping soil bacterial community.</title>
        <authorList>
            <person name="Liu C."/>
        </authorList>
    </citation>
    <scope>NUCLEOTIDE SEQUENCE [LARGE SCALE GENOMIC DNA]</scope>
    <source>
        <strain evidence="2 3">X-18</strain>
    </source>
</reference>
<feature type="transmembrane region" description="Helical" evidence="1">
    <location>
        <begin position="57"/>
        <end position="76"/>
    </location>
</feature>
<feature type="transmembrane region" description="Helical" evidence="1">
    <location>
        <begin position="173"/>
        <end position="197"/>
    </location>
</feature>
<feature type="transmembrane region" description="Helical" evidence="1">
    <location>
        <begin position="139"/>
        <end position="161"/>
    </location>
</feature>
<keyword evidence="1" id="KW-0812">Transmembrane</keyword>
<feature type="transmembrane region" description="Helical" evidence="1">
    <location>
        <begin position="21"/>
        <end position="45"/>
    </location>
</feature>
<keyword evidence="1" id="KW-0472">Membrane</keyword>
<dbReference type="RefSeq" id="WP_322409748.1">
    <property type="nucleotide sequence ID" value="NZ_CP139779.1"/>
</dbReference>
<proteinExistence type="predicted"/>
<sequence>MNAQRIATIIRLELTQRIRSVAWYVLLGIFAVLLLGVTALTFISVPRDAFQQAGSTAYSIIVFFVLLLVVLVSPTLSGNAINGDRDAATLAPVQVTLATTADIIAGKFFAAWITGLAFLAVSAPFLIFAAVFGEVRADVLLVSLVILIIEVAVVAGLGVALSGILARPLFSVAVTYLTVAALVVGTPIAFGLVGTAFPIEIESRQRFLEPVYDPSMQVPEECMTADPGATEPLPQCVDVGFGPGVEEPDYRCGPWTTSTYTAPRFDRVWWLLSANPFVILADATPTVWRDGYPVDAFGALKVGVRTAQIAPEAVQEYDGCDTATGVPGGDFPTSEEQVEGTVPSWFVGLGVQLALLALLMWRAAVRTHTPSRRLPPGTRIA</sequence>
<dbReference type="Proteomes" id="UP001324533">
    <property type="component" value="Chromosome"/>
</dbReference>
<dbReference type="PANTHER" id="PTHR43471">
    <property type="entry name" value="ABC TRANSPORTER PERMEASE"/>
    <property type="match status" value="1"/>
</dbReference>
<gene>
    <name evidence="2" type="ORF">T9R20_13095</name>
</gene>
<evidence type="ECO:0000313" key="3">
    <source>
        <dbReference type="Proteomes" id="UP001324533"/>
    </source>
</evidence>
<name>A0ABZ0V7M6_9MICO</name>
<protein>
    <submittedName>
        <fullName evidence="2">ABC transporter permease</fullName>
    </submittedName>
</protein>
<keyword evidence="3" id="KW-1185">Reference proteome</keyword>
<evidence type="ECO:0000313" key="2">
    <source>
        <dbReference type="EMBL" id="WQB69626.1"/>
    </source>
</evidence>
<evidence type="ECO:0000256" key="1">
    <source>
        <dbReference type="SAM" id="Phobius"/>
    </source>
</evidence>
<dbReference type="EMBL" id="CP139779">
    <property type="protein sequence ID" value="WQB69626.1"/>
    <property type="molecule type" value="Genomic_DNA"/>
</dbReference>
<accession>A0ABZ0V7M6</accession>